<evidence type="ECO:0000313" key="3">
    <source>
        <dbReference type="Proteomes" id="UP000256328"/>
    </source>
</evidence>
<feature type="region of interest" description="Disordered" evidence="1">
    <location>
        <begin position="61"/>
        <end position="111"/>
    </location>
</feature>
<evidence type="ECO:0000313" key="2">
    <source>
        <dbReference type="EMBL" id="RDW87345.1"/>
    </source>
</evidence>
<sequence>MNPTPTDQERRARRDRKNASWWQHKAENMDGQARKSSGYELCLLRAGPAIMGMWQRARSERAQSEAAADRVGLPAEAAPPRPDQHFSSSPKWASKGLPSPVPPAAAPHKATPCETGVFTSPTPNGALLTGGISIPSMTPRRHLTQDPATPVPPTNAFALIDSPAVLPCEIEPWAAHPEDEMGFSEHSGRRAHQVDFGLLLPEWPNCVGREAAAMDNSGGFGTGRNV</sequence>
<dbReference type="Proteomes" id="UP000256328">
    <property type="component" value="Unassembled WGS sequence"/>
</dbReference>
<protein>
    <submittedName>
        <fullName evidence="2">Uncharacterized protein</fullName>
    </submittedName>
</protein>
<evidence type="ECO:0000256" key="1">
    <source>
        <dbReference type="SAM" id="MobiDB-lite"/>
    </source>
</evidence>
<reference evidence="2 3" key="1">
    <citation type="journal article" date="2018" name="IMA Fungus">
        <title>IMA Genome-F 9: Draft genome sequence of Annulohypoxylon stygium, Aspergillus mulundensis, Berkeleyomyces basicola (syn. Thielaviopsis basicola), Ceratocystis smalleyi, two Cercospora beticola strains, Coleophoma cylindrospora, Fusarium fracticaudum, Phialophora cf. hyalina, and Morchella septimelata.</title>
        <authorList>
            <person name="Wingfield B.D."/>
            <person name="Bills G.F."/>
            <person name="Dong Y."/>
            <person name="Huang W."/>
            <person name="Nel W.J."/>
            <person name="Swalarsk-Parry B.S."/>
            <person name="Vaghefi N."/>
            <person name="Wilken P.M."/>
            <person name="An Z."/>
            <person name="de Beer Z.W."/>
            <person name="De Vos L."/>
            <person name="Chen L."/>
            <person name="Duong T.A."/>
            <person name="Gao Y."/>
            <person name="Hammerbacher A."/>
            <person name="Kikkert J.R."/>
            <person name="Li Y."/>
            <person name="Li H."/>
            <person name="Li K."/>
            <person name="Li Q."/>
            <person name="Liu X."/>
            <person name="Ma X."/>
            <person name="Naidoo K."/>
            <person name="Pethybridge S.J."/>
            <person name="Sun J."/>
            <person name="Steenkamp E.T."/>
            <person name="van der Nest M.A."/>
            <person name="van Wyk S."/>
            <person name="Wingfield M.J."/>
            <person name="Xiong C."/>
            <person name="Yue Q."/>
            <person name="Zhang X."/>
        </authorList>
    </citation>
    <scope>NUCLEOTIDE SEQUENCE [LARGE SCALE GENOMIC DNA]</scope>
    <source>
        <strain evidence="2 3">BP5796</strain>
    </source>
</reference>
<gene>
    <name evidence="2" type="ORF">BP5796_03039</name>
</gene>
<dbReference type="AlphaFoldDB" id="A0A3D8SLZ6"/>
<keyword evidence="3" id="KW-1185">Reference proteome</keyword>
<feature type="region of interest" description="Disordered" evidence="1">
    <location>
        <begin position="1"/>
        <end position="34"/>
    </location>
</feature>
<proteinExistence type="predicted"/>
<name>A0A3D8SLZ6_9HELO</name>
<comment type="caution">
    <text evidence="2">The sequence shown here is derived from an EMBL/GenBank/DDBJ whole genome shotgun (WGS) entry which is preliminary data.</text>
</comment>
<dbReference type="EMBL" id="PDLN01000004">
    <property type="protein sequence ID" value="RDW87345.1"/>
    <property type="molecule type" value="Genomic_DNA"/>
</dbReference>
<organism evidence="2 3">
    <name type="scientific">Coleophoma crateriformis</name>
    <dbReference type="NCBI Taxonomy" id="565419"/>
    <lineage>
        <taxon>Eukaryota</taxon>
        <taxon>Fungi</taxon>
        <taxon>Dikarya</taxon>
        <taxon>Ascomycota</taxon>
        <taxon>Pezizomycotina</taxon>
        <taxon>Leotiomycetes</taxon>
        <taxon>Helotiales</taxon>
        <taxon>Dermateaceae</taxon>
        <taxon>Coleophoma</taxon>
    </lineage>
</organism>
<accession>A0A3D8SLZ6</accession>